<evidence type="ECO:0000313" key="1">
    <source>
        <dbReference type="EMBL" id="CAJ1496489.1"/>
    </source>
</evidence>
<name>A0ABM9LC10_9MYCO</name>
<dbReference type="Proteomes" id="UP001190465">
    <property type="component" value="Chromosome"/>
</dbReference>
<dbReference type="EMBL" id="OY726397">
    <property type="protein sequence ID" value="CAJ1496489.1"/>
    <property type="molecule type" value="Genomic_DNA"/>
</dbReference>
<keyword evidence="2" id="KW-1185">Reference proteome</keyword>
<gene>
    <name evidence="1" type="ORF">MU0053_000666</name>
</gene>
<sequence>MTDPTACLMKPSTRRPITDPAALIDAQGEPTRRALIALGELLIGVKHLGEAATEEHVLAPVARLTTALALAELIDEHDGAVEIGPGMYADPPAWMQTTVGDIT</sequence>
<protein>
    <submittedName>
        <fullName evidence="1">Uncharacterized protein</fullName>
    </submittedName>
</protein>
<organism evidence="1 2">
    <name type="scientific">[Mycobacterium] burgundiense</name>
    <dbReference type="NCBI Taxonomy" id="3064286"/>
    <lineage>
        <taxon>Bacteria</taxon>
        <taxon>Bacillati</taxon>
        <taxon>Actinomycetota</taxon>
        <taxon>Actinomycetes</taxon>
        <taxon>Mycobacteriales</taxon>
        <taxon>Mycobacteriaceae</taxon>
        <taxon>Mycolicibacterium</taxon>
    </lineage>
</organism>
<evidence type="ECO:0000313" key="2">
    <source>
        <dbReference type="Proteomes" id="UP001190465"/>
    </source>
</evidence>
<reference evidence="1 2" key="1">
    <citation type="submission" date="2023-08" db="EMBL/GenBank/DDBJ databases">
        <authorList>
            <person name="Folkvardsen B D."/>
            <person name="Norman A."/>
        </authorList>
    </citation>
    <scope>NUCLEOTIDE SEQUENCE [LARGE SCALE GENOMIC DNA]</scope>
    <source>
        <strain evidence="1 2">Mu0053</strain>
    </source>
</reference>
<dbReference type="RefSeq" id="WP_308483053.1">
    <property type="nucleotide sequence ID" value="NZ_OY726397.1"/>
</dbReference>
<proteinExistence type="predicted"/>
<accession>A0ABM9LC10</accession>